<keyword evidence="4 6" id="KW-0560">Oxidoreductase</keyword>
<evidence type="ECO:0000256" key="4">
    <source>
        <dbReference type="ARBA" id="ARBA00023002"/>
    </source>
</evidence>
<comment type="caution">
    <text evidence="6">The sequence shown here is derived from an EMBL/GenBank/DDBJ whole genome shotgun (WGS) entry which is preliminary data.</text>
</comment>
<feature type="domain" description="FAD/NAD(P)-binding" evidence="5">
    <location>
        <begin position="50"/>
        <end position="242"/>
    </location>
</feature>
<dbReference type="InterPro" id="IPR051793">
    <property type="entry name" value="NADH:flavin_oxidoreductase"/>
</dbReference>
<dbReference type="GO" id="GO:0016491">
    <property type="term" value="F:oxidoreductase activity"/>
    <property type="evidence" value="ECO:0007669"/>
    <property type="project" value="UniProtKB-KW"/>
</dbReference>
<dbReference type="Proteomes" id="UP001474181">
    <property type="component" value="Unassembled WGS sequence"/>
</dbReference>
<dbReference type="RefSeq" id="WP_350792551.1">
    <property type="nucleotide sequence ID" value="NZ_JBEPEK010000937.1"/>
</dbReference>
<dbReference type="SUPFAM" id="SSF51905">
    <property type="entry name" value="FAD/NAD(P)-binding domain"/>
    <property type="match status" value="1"/>
</dbReference>
<dbReference type="InterPro" id="IPR023753">
    <property type="entry name" value="FAD/NAD-binding_dom"/>
</dbReference>
<dbReference type="Pfam" id="PF07992">
    <property type="entry name" value="Pyr_redox_2"/>
    <property type="match status" value="1"/>
</dbReference>
<dbReference type="PRINTS" id="PR00368">
    <property type="entry name" value="FADPNR"/>
</dbReference>
<protein>
    <submittedName>
        <fullName evidence="6">FAD/NAD(P)-binding oxidoreductase</fullName>
        <ecNumber evidence="6">1.-.-.-</ecNumber>
    </submittedName>
</protein>
<keyword evidence="7" id="KW-1185">Reference proteome</keyword>
<evidence type="ECO:0000256" key="1">
    <source>
        <dbReference type="ARBA" id="ARBA00001917"/>
    </source>
</evidence>
<keyword evidence="2" id="KW-0285">Flavoprotein</keyword>
<comment type="cofactor">
    <cofactor evidence="1">
        <name>FMN</name>
        <dbReference type="ChEBI" id="CHEBI:58210"/>
    </cofactor>
</comment>
<sequence length="278" mass="29554">AAERGHQVTLFDAAAEIGGQLNVARKVPGKQEFDETLRYFRHQLDAHGVDVRLNTMVGPEDVTGYDEVVVATGVTPRTPDIPGIDHPRVLGYLDVLRDNAPVGDRVAILGAGGIGFDVAEYLTDGGDKASDDPATYFRHWGVDMDYQGPGGLAAPERPAPPRTVHLLQRKASKVGAGLGKTTGWIHRTELKHRGVTMVPGVQYDLIDDAGLHVTVDGESTVLEVDTVVLCTGQEPRRGLYEELVAAGCSAHLIGGADVAAELDAKRAIKQGTELAAAL</sequence>
<evidence type="ECO:0000313" key="6">
    <source>
        <dbReference type="EMBL" id="MER7187848.1"/>
    </source>
</evidence>
<organism evidence="6 7">
    <name type="scientific">Streptomyces hyaluromycini</name>
    <dbReference type="NCBI Taxonomy" id="1377993"/>
    <lineage>
        <taxon>Bacteria</taxon>
        <taxon>Bacillati</taxon>
        <taxon>Actinomycetota</taxon>
        <taxon>Actinomycetes</taxon>
        <taxon>Kitasatosporales</taxon>
        <taxon>Streptomycetaceae</taxon>
        <taxon>Streptomyces</taxon>
    </lineage>
</organism>
<dbReference type="EMBL" id="JBEPEK010000937">
    <property type="protein sequence ID" value="MER7187848.1"/>
    <property type="molecule type" value="Genomic_DNA"/>
</dbReference>
<feature type="non-terminal residue" evidence="6">
    <location>
        <position position="1"/>
    </location>
</feature>
<dbReference type="InterPro" id="IPR036188">
    <property type="entry name" value="FAD/NAD-bd_sf"/>
</dbReference>
<proteinExistence type="predicted"/>
<accession>A0ABV1XFT2</accession>
<dbReference type="PANTHER" id="PTHR42917">
    <property type="entry name" value="2,4-DIENOYL-COA REDUCTASE"/>
    <property type="match status" value="1"/>
</dbReference>
<evidence type="ECO:0000256" key="3">
    <source>
        <dbReference type="ARBA" id="ARBA00022643"/>
    </source>
</evidence>
<keyword evidence="3" id="KW-0288">FMN</keyword>
<dbReference type="PANTHER" id="PTHR42917:SF2">
    <property type="entry name" value="2,4-DIENOYL-COA REDUCTASE [(2E)-ENOYL-COA-PRODUCING]"/>
    <property type="match status" value="1"/>
</dbReference>
<dbReference type="EC" id="1.-.-.-" evidence="6"/>
<evidence type="ECO:0000259" key="5">
    <source>
        <dbReference type="Pfam" id="PF07992"/>
    </source>
</evidence>
<evidence type="ECO:0000313" key="7">
    <source>
        <dbReference type="Proteomes" id="UP001474181"/>
    </source>
</evidence>
<gene>
    <name evidence="6" type="ORF">ABT404_51760</name>
</gene>
<dbReference type="Gene3D" id="3.40.50.720">
    <property type="entry name" value="NAD(P)-binding Rossmann-like Domain"/>
    <property type="match status" value="1"/>
</dbReference>
<name>A0ABV1XFT2_9ACTN</name>
<reference evidence="6 7" key="1">
    <citation type="submission" date="2024-06" db="EMBL/GenBank/DDBJ databases">
        <title>The Natural Products Discovery Center: Release of the First 8490 Sequenced Strains for Exploring Actinobacteria Biosynthetic Diversity.</title>
        <authorList>
            <person name="Kalkreuter E."/>
            <person name="Kautsar S.A."/>
            <person name="Yang D."/>
            <person name="Bader C.D."/>
            <person name="Teijaro C.N."/>
            <person name="Fluegel L."/>
            <person name="Davis C.M."/>
            <person name="Simpson J.R."/>
            <person name="Lauterbach L."/>
            <person name="Steele A.D."/>
            <person name="Gui C."/>
            <person name="Meng S."/>
            <person name="Li G."/>
            <person name="Viehrig K."/>
            <person name="Ye F."/>
            <person name="Su P."/>
            <person name="Kiefer A.F."/>
            <person name="Nichols A."/>
            <person name="Cepeda A.J."/>
            <person name="Yan W."/>
            <person name="Fan B."/>
            <person name="Jiang Y."/>
            <person name="Adhikari A."/>
            <person name="Zheng C.-J."/>
            <person name="Schuster L."/>
            <person name="Cowan T.M."/>
            <person name="Smanski M.J."/>
            <person name="Chevrette M.G."/>
            <person name="De Carvalho L.P.S."/>
            <person name="Shen B."/>
        </authorList>
    </citation>
    <scope>NUCLEOTIDE SEQUENCE [LARGE SCALE GENOMIC DNA]</scope>
    <source>
        <strain evidence="6 7">NPDC000234</strain>
    </source>
</reference>
<dbReference type="Gene3D" id="3.50.50.60">
    <property type="entry name" value="FAD/NAD(P)-binding domain"/>
    <property type="match status" value="1"/>
</dbReference>
<evidence type="ECO:0000256" key="2">
    <source>
        <dbReference type="ARBA" id="ARBA00022630"/>
    </source>
</evidence>